<gene>
    <name evidence="2" type="ORF">SAMEA4029009_CIC11G00000003616</name>
</gene>
<dbReference type="InterPro" id="IPR002937">
    <property type="entry name" value="Amino_oxidase"/>
</dbReference>
<evidence type="ECO:0000313" key="2">
    <source>
        <dbReference type="EMBL" id="SGZ54151.1"/>
    </source>
</evidence>
<evidence type="ECO:0000259" key="1">
    <source>
        <dbReference type="Pfam" id="PF01593"/>
    </source>
</evidence>
<dbReference type="Pfam" id="PF01593">
    <property type="entry name" value="Amino_oxidase"/>
    <property type="match status" value="1"/>
</dbReference>
<dbReference type="PANTHER" id="PTHR10742:SF410">
    <property type="entry name" value="LYSINE-SPECIFIC HISTONE DEMETHYLASE 2"/>
    <property type="match status" value="1"/>
</dbReference>
<accession>A0A1L0BRX3</accession>
<dbReference type="SUPFAM" id="SSF54373">
    <property type="entry name" value="FAD-linked reductases, C-terminal domain"/>
    <property type="match status" value="1"/>
</dbReference>
<dbReference type="GO" id="GO:0016491">
    <property type="term" value="F:oxidoreductase activity"/>
    <property type="evidence" value="ECO:0007669"/>
    <property type="project" value="InterPro"/>
</dbReference>
<reference evidence="2 3" key="1">
    <citation type="submission" date="2016-10" db="EMBL/GenBank/DDBJ databases">
        <authorList>
            <person name="de Groot N.N."/>
        </authorList>
    </citation>
    <scope>NUCLEOTIDE SEQUENCE [LARGE SCALE GENOMIC DNA]</scope>
    <source>
        <strain evidence="2 3">PYCC 4715</strain>
    </source>
</reference>
<dbReference type="InterPro" id="IPR050281">
    <property type="entry name" value="Flavin_monoamine_oxidase"/>
</dbReference>
<sequence length="464" mass="52775">MKQQKVIIIGAGMAGVKTALDLYKAGVLDTIILEARDRVGGRLVSHKSTKNAKLKYDFGASWFHDALKNPLFEKAQKLGNIDYYFDDRKHVYVGKDSREIPLWKFESIVEEIGDYANLIFEENPSKKDISLREICDEYLAKYDKHLNDDEKRYAKQVVRLWSELWDGISWEDMSAKQSSYQSGHYGRNAFVTNGFVNVFNNELNELPKWYLEHNIKLNTHVRSIDYSNPKMVTVTTAAGEVYTADYLVSTIPPSLLSLNDPVDKCYVSWNPPLPQRFVDIWPDCSFGSLGKVVFEFDQSFWPKDIERFYVLADEVDSSGSVRPWQYPTLIVNYYALTGTPSLVCLTQEPVSRQIEKMSKEDIWKLFEPVITQIANGPVRKPFQIYNTPWNGDEYTRGSYSASRCGSVDNSVICDTLAGGVNDRVRFAGAETIDGASNGCAHGAWFSGEREARHILRHSKALSKL</sequence>
<dbReference type="AlphaFoldDB" id="A0A1L0BRX3"/>
<dbReference type="SUPFAM" id="SSF51905">
    <property type="entry name" value="FAD/NAD(P)-binding domain"/>
    <property type="match status" value="1"/>
</dbReference>
<evidence type="ECO:0000313" key="3">
    <source>
        <dbReference type="Proteomes" id="UP000182259"/>
    </source>
</evidence>
<organism evidence="2 3">
    <name type="scientific">Sungouiella intermedia</name>
    <dbReference type="NCBI Taxonomy" id="45354"/>
    <lineage>
        <taxon>Eukaryota</taxon>
        <taxon>Fungi</taxon>
        <taxon>Dikarya</taxon>
        <taxon>Ascomycota</taxon>
        <taxon>Saccharomycotina</taxon>
        <taxon>Pichiomycetes</taxon>
        <taxon>Metschnikowiaceae</taxon>
        <taxon>Sungouiella</taxon>
    </lineage>
</organism>
<dbReference type="PANTHER" id="PTHR10742">
    <property type="entry name" value="FLAVIN MONOAMINE OXIDASE"/>
    <property type="match status" value="1"/>
</dbReference>
<dbReference type="Proteomes" id="UP000182259">
    <property type="component" value="Chromosome III"/>
</dbReference>
<protein>
    <submittedName>
        <fullName evidence="2">CIC11C00000003616</fullName>
    </submittedName>
</protein>
<proteinExistence type="predicted"/>
<feature type="domain" description="Amine oxidase" evidence="1">
    <location>
        <begin position="13"/>
        <end position="455"/>
    </location>
</feature>
<dbReference type="Gene3D" id="3.50.50.60">
    <property type="entry name" value="FAD/NAD(P)-binding domain"/>
    <property type="match status" value="1"/>
</dbReference>
<dbReference type="Gene3D" id="3.90.660.10">
    <property type="match status" value="1"/>
</dbReference>
<dbReference type="InterPro" id="IPR036188">
    <property type="entry name" value="FAD/NAD-bd_sf"/>
</dbReference>
<dbReference type="EMBL" id="LT635766">
    <property type="protein sequence ID" value="SGZ54151.1"/>
    <property type="molecule type" value="Genomic_DNA"/>
</dbReference>
<name>A0A1L0BRX3_9ASCO</name>